<name>A0A1Y1WDE3_9FUNG</name>
<dbReference type="Pfam" id="PF00240">
    <property type="entry name" value="ubiquitin"/>
    <property type="match status" value="1"/>
</dbReference>
<dbReference type="Gene3D" id="3.10.20.90">
    <property type="entry name" value="Phosphatidylinositol 3-kinase Catalytic Subunit, Chain A, domain 1"/>
    <property type="match status" value="1"/>
</dbReference>
<dbReference type="SUPFAM" id="SSF54236">
    <property type="entry name" value="Ubiquitin-like"/>
    <property type="match status" value="1"/>
</dbReference>
<evidence type="ECO:0000259" key="3">
    <source>
        <dbReference type="PROSITE" id="PS51035"/>
    </source>
</evidence>
<dbReference type="GO" id="GO:0005634">
    <property type="term" value="C:nucleus"/>
    <property type="evidence" value="ECO:0007669"/>
    <property type="project" value="TreeGrafter"/>
</dbReference>
<evidence type="ECO:0008006" key="6">
    <source>
        <dbReference type="Google" id="ProtNLM"/>
    </source>
</evidence>
<dbReference type="GO" id="GO:0005829">
    <property type="term" value="C:cytosol"/>
    <property type="evidence" value="ECO:0007669"/>
    <property type="project" value="TreeGrafter"/>
</dbReference>
<feature type="domain" description="BAG" evidence="3">
    <location>
        <begin position="147"/>
        <end position="209"/>
    </location>
</feature>
<organism evidence="4 5">
    <name type="scientific">Linderina pennispora</name>
    <dbReference type="NCBI Taxonomy" id="61395"/>
    <lineage>
        <taxon>Eukaryota</taxon>
        <taxon>Fungi</taxon>
        <taxon>Fungi incertae sedis</taxon>
        <taxon>Zoopagomycota</taxon>
        <taxon>Kickxellomycotina</taxon>
        <taxon>Kickxellomycetes</taxon>
        <taxon>Kickxellales</taxon>
        <taxon>Kickxellaceae</taxon>
        <taxon>Linderina</taxon>
    </lineage>
</organism>
<dbReference type="GO" id="GO:0051087">
    <property type="term" value="F:protein-folding chaperone binding"/>
    <property type="evidence" value="ECO:0007669"/>
    <property type="project" value="InterPro"/>
</dbReference>
<dbReference type="AlphaFoldDB" id="A0A1Y1WDE3"/>
<dbReference type="GO" id="GO:0016020">
    <property type="term" value="C:membrane"/>
    <property type="evidence" value="ECO:0007669"/>
    <property type="project" value="TreeGrafter"/>
</dbReference>
<sequence length="222" mass="25255">MTAPPLVLQWGRERYLLKYEENDLQDTTLGQFKEVCREVTGVPVNSMKIIFSGATLKEDNVTLGRYGVYTGATMKMLGRKHGSEKSAPVTAEEREENALIHKIDHITNEASDLLLSRMQAYLADAQLFIDQFLSTVHENSEHGEAMAEIRAAEKKKLHDSYLFINETLMQSLLKVDCVECPPEADKARQRRRQAVRLLQSWMDQMDRKRDAVKEAEAKLGNA</sequence>
<dbReference type="Gene3D" id="1.20.58.120">
    <property type="entry name" value="BAG domain"/>
    <property type="match status" value="1"/>
</dbReference>
<dbReference type="GO" id="GO:0050821">
    <property type="term" value="P:protein stabilization"/>
    <property type="evidence" value="ECO:0007669"/>
    <property type="project" value="TreeGrafter"/>
</dbReference>
<dbReference type="SUPFAM" id="SSF63491">
    <property type="entry name" value="BAG domain"/>
    <property type="match status" value="1"/>
</dbReference>
<gene>
    <name evidence="4" type="ORF">DL89DRAFT_266387</name>
</gene>
<dbReference type="InterPro" id="IPR039773">
    <property type="entry name" value="BAG_chaperone_regulator"/>
</dbReference>
<accession>A0A1Y1WDE3</accession>
<dbReference type="Proteomes" id="UP000193922">
    <property type="component" value="Unassembled WGS sequence"/>
</dbReference>
<feature type="domain" description="Ubiquitin-like" evidence="2">
    <location>
        <begin position="28"/>
        <end position="83"/>
    </location>
</feature>
<dbReference type="RefSeq" id="XP_040744910.1">
    <property type="nucleotide sequence ID" value="XM_040887071.1"/>
</dbReference>
<proteinExistence type="predicted"/>
<dbReference type="InterPro" id="IPR003103">
    <property type="entry name" value="BAG_domain"/>
</dbReference>
<dbReference type="PROSITE" id="PS51035">
    <property type="entry name" value="BAG"/>
    <property type="match status" value="1"/>
</dbReference>
<keyword evidence="5" id="KW-1185">Reference proteome</keyword>
<keyword evidence="1" id="KW-0143">Chaperone</keyword>
<dbReference type="GeneID" id="63803719"/>
<dbReference type="InterPro" id="IPR029071">
    <property type="entry name" value="Ubiquitin-like_domsf"/>
</dbReference>
<dbReference type="EMBL" id="MCFD01000004">
    <property type="protein sequence ID" value="ORX71395.1"/>
    <property type="molecule type" value="Genomic_DNA"/>
</dbReference>
<reference evidence="4 5" key="1">
    <citation type="submission" date="2016-07" db="EMBL/GenBank/DDBJ databases">
        <title>Pervasive Adenine N6-methylation of Active Genes in Fungi.</title>
        <authorList>
            <consortium name="DOE Joint Genome Institute"/>
            <person name="Mondo S.J."/>
            <person name="Dannebaum R.O."/>
            <person name="Kuo R.C."/>
            <person name="Labutti K."/>
            <person name="Haridas S."/>
            <person name="Kuo A."/>
            <person name="Salamov A."/>
            <person name="Ahrendt S.R."/>
            <person name="Lipzen A."/>
            <person name="Sullivan W."/>
            <person name="Andreopoulos W.B."/>
            <person name="Clum A."/>
            <person name="Lindquist E."/>
            <person name="Daum C."/>
            <person name="Ramamoorthy G.K."/>
            <person name="Gryganskyi A."/>
            <person name="Culley D."/>
            <person name="Magnuson J.K."/>
            <person name="James T.Y."/>
            <person name="O'Malley M.A."/>
            <person name="Stajich J.E."/>
            <person name="Spatafora J.W."/>
            <person name="Visel A."/>
            <person name="Grigoriev I.V."/>
        </authorList>
    </citation>
    <scope>NUCLEOTIDE SEQUENCE [LARGE SCALE GENOMIC DNA]</scope>
    <source>
        <strain evidence="4 5">ATCC 12442</strain>
    </source>
</reference>
<dbReference type="InterPro" id="IPR036533">
    <property type="entry name" value="BAG_dom_sf"/>
</dbReference>
<dbReference type="PANTHER" id="PTHR12329:SF16">
    <property type="entry name" value="BAG FAMILY MOLECULAR CHAPERONE REGULATOR 1"/>
    <property type="match status" value="1"/>
</dbReference>
<dbReference type="PANTHER" id="PTHR12329">
    <property type="entry name" value="BCL2-ASSOCIATED ATHANOGENE"/>
    <property type="match status" value="1"/>
</dbReference>
<dbReference type="OrthoDB" id="417450at2759"/>
<dbReference type="GO" id="GO:0000774">
    <property type="term" value="F:adenyl-nucleotide exchange factor activity"/>
    <property type="evidence" value="ECO:0007669"/>
    <property type="project" value="TreeGrafter"/>
</dbReference>
<dbReference type="Pfam" id="PF02179">
    <property type="entry name" value="BAG"/>
    <property type="match status" value="1"/>
</dbReference>
<dbReference type="STRING" id="61395.A0A1Y1WDE3"/>
<dbReference type="InterPro" id="IPR000626">
    <property type="entry name" value="Ubiquitin-like_dom"/>
</dbReference>
<comment type="caution">
    <text evidence="4">The sequence shown here is derived from an EMBL/GenBank/DDBJ whole genome shotgun (WGS) entry which is preliminary data.</text>
</comment>
<evidence type="ECO:0000259" key="2">
    <source>
        <dbReference type="PROSITE" id="PS50053"/>
    </source>
</evidence>
<protein>
    <recommendedName>
        <fullName evidence="6">BAG domain-containing protein</fullName>
    </recommendedName>
</protein>
<dbReference type="PROSITE" id="PS50053">
    <property type="entry name" value="UBIQUITIN_2"/>
    <property type="match status" value="1"/>
</dbReference>
<evidence type="ECO:0000313" key="5">
    <source>
        <dbReference type="Proteomes" id="UP000193922"/>
    </source>
</evidence>
<evidence type="ECO:0000313" key="4">
    <source>
        <dbReference type="EMBL" id="ORX71395.1"/>
    </source>
</evidence>
<evidence type="ECO:0000256" key="1">
    <source>
        <dbReference type="ARBA" id="ARBA00023186"/>
    </source>
</evidence>